<dbReference type="Proteomes" id="UP001152622">
    <property type="component" value="Chromosome 14"/>
</dbReference>
<evidence type="ECO:0000313" key="4">
    <source>
        <dbReference type="Proteomes" id="UP001152622"/>
    </source>
</evidence>
<dbReference type="OrthoDB" id="5803771at2759"/>
<proteinExistence type="predicted"/>
<protein>
    <recommendedName>
        <fullName evidence="2">MADF domain-containing protein</fullName>
    </recommendedName>
</protein>
<comment type="caution">
    <text evidence="3">The sequence shown here is derived from an EMBL/GenBank/DDBJ whole genome shotgun (WGS) entry which is preliminary data.</text>
</comment>
<feature type="compositionally biased region" description="Acidic residues" evidence="1">
    <location>
        <begin position="106"/>
        <end position="124"/>
    </location>
</feature>
<sequence>MEEQLIVMVQAYPVLFNVFQKEYRDKRLKIEAWRAIASALGIDVGECQKRWKSLRTIYKREKNRESQQKRSGAAGGAERRPWRFMKAMAFLGPYLLNKDTGGNMEAEAEGEGQADAEGEGDQEQVGERSQDRETQEKDESVVEDASEENMPGTSSNKYRKRGAGSTLSPFEYRLLQAIEEPDKEAGVDDEDMMFLKSIYPALKSQEGKIKIKIS</sequence>
<accession>A0A9Q1EQK4</accession>
<evidence type="ECO:0000256" key="1">
    <source>
        <dbReference type="SAM" id="MobiDB-lite"/>
    </source>
</evidence>
<dbReference type="PANTHER" id="PTHR12243:SF67">
    <property type="entry name" value="COREPRESSOR OF PANGOLIN, ISOFORM A-RELATED"/>
    <property type="match status" value="1"/>
</dbReference>
<dbReference type="AlphaFoldDB" id="A0A9Q1EQK4"/>
<feature type="region of interest" description="Disordered" evidence="1">
    <location>
        <begin position="101"/>
        <end position="164"/>
    </location>
</feature>
<keyword evidence="4" id="KW-1185">Reference proteome</keyword>
<evidence type="ECO:0000259" key="2">
    <source>
        <dbReference type="PROSITE" id="PS51029"/>
    </source>
</evidence>
<feature type="domain" description="MADF" evidence="2">
    <location>
        <begin position="4"/>
        <end position="96"/>
    </location>
</feature>
<evidence type="ECO:0000313" key="3">
    <source>
        <dbReference type="EMBL" id="KAJ8343121.1"/>
    </source>
</evidence>
<dbReference type="EMBL" id="JAINUF010000014">
    <property type="protein sequence ID" value="KAJ8343121.1"/>
    <property type="molecule type" value="Genomic_DNA"/>
</dbReference>
<dbReference type="PANTHER" id="PTHR12243">
    <property type="entry name" value="MADF DOMAIN TRANSCRIPTION FACTOR"/>
    <property type="match status" value="1"/>
</dbReference>
<dbReference type="InterPro" id="IPR006578">
    <property type="entry name" value="MADF-dom"/>
</dbReference>
<dbReference type="InterPro" id="IPR039353">
    <property type="entry name" value="TF_Adf1"/>
</dbReference>
<gene>
    <name evidence="3" type="ORF">SKAU_G00330490</name>
</gene>
<organism evidence="3 4">
    <name type="scientific">Synaphobranchus kaupii</name>
    <name type="common">Kaup's arrowtooth eel</name>
    <dbReference type="NCBI Taxonomy" id="118154"/>
    <lineage>
        <taxon>Eukaryota</taxon>
        <taxon>Metazoa</taxon>
        <taxon>Chordata</taxon>
        <taxon>Craniata</taxon>
        <taxon>Vertebrata</taxon>
        <taxon>Euteleostomi</taxon>
        <taxon>Actinopterygii</taxon>
        <taxon>Neopterygii</taxon>
        <taxon>Teleostei</taxon>
        <taxon>Anguilliformes</taxon>
        <taxon>Synaphobranchidae</taxon>
        <taxon>Synaphobranchus</taxon>
    </lineage>
</organism>
<feature type="compositionally biased region" description="Basic and acidic residues" evidence="1">
    <location>
        <begin position="125"/>
        <end position="140"/>
    </location>
</feature>
<dbReference type="PROSITE" id="PS51029">
    <property type="entry name" value="MADF"/>
    <property type="match status" value="1"/>
</dbReference>
<dbReference type="SMART" id="SM00595">
    <property type="entry name" value="MADF"/>
    <property type="match status" value="1"/>
</dbReference>
<dbReference type="Pfam" id="PF10545">
    <property type="entry name" value="MADF_DNA_bdg"/>
    <property type="match status" value="1"/>
</dbReference>
<name>A0A9Q1EQK4_SYNKA</name>
<reference evidence="3" key="1">
    <citation type="journal article" date="2023" name="Science">
        <title>Genome structures resolve the early diversification of teleost fishes.</title>
        <authorList>
            <person name="Parey E."/>
            <person name="Louis A."/>
            <person name="Montfort J."/>
            <person name="Bouchez O."/>
            <person name="Roques C."/>
            <person name="Iampietro C."/>
            <person name="Lluch J."/>
            <person name="Castinel A."/>
            <person name="Donnadieu C."/>
            <person name="Desvignes T."/>
            <person name="Floi Bucao C."/>
            <person name="Jouanno E."/>
            <person name="Wen M."/>
            <person name="Mejri S."/>
            <person name="Dirks R."/>
            <person name="Jansen H."/>
            <person name="Henkel C."/>
            <person name="Chen W.J."/>
            <person name="Zahm M."/>
            <person name="Cabau C."/>
            <person name="Klopp C."/>
            <person name="Thompson A.W."/>
            <person name="Robinson-Rechavi M."/>
            <person name="Braasch I."/>
            <person name="Lecointre G."/>
            <person name="Bobe J."/>
            <person name="Postlethwait J.H."/>
            <person name="Berthelot C."/>
            <person name="Roest Crollius H."/>
            <person name="Guiguen Y."/>
        </authorList>
    </citation>
    <scope>NUCLEOTIDE SEQUENCE</scope>
    <source>
        <strain evidence="3">WJC10195</strain>
    </source>
</reference>